<evidence type="ECO:0000313" key="3">
    <source>
        <dbReference type="EMBL" id="NQE32477.1"/>
    </source>
</evidence>
<evidence type="ECO:0000256" key="1">
    <source>
        <dbReference type="ARBA" id="ARBA00007521"/>
    </source>
</evidence>
<dbReference type="Pfam" id="PF02452">
    <property type="entry name" value="PemK_toxin"/>
    <property type="match status" value="1"/>
</dbReference>
<name>A0ABX2CS22_9CYAN</name>
<proteinExistence type="inferred from homology"/>
<dbReference type="InterPro" id="IPR003477">
    <property type="entry name" value="PemK-like"/>
</dbReference>
<organism evidence="3 4">
    <name type="scientific">Microcoleus asticus IPMA8</name>
    <dbReference type="NCBI Taxonomy" id="2563858"/>
    <lineage>
        <taxon>Bacteria</taxon>
        <taxon>Bacillati</taxon>
        <taxon>Cyanobacteriota</taxon>
        <taxon>Cyanophyceae</taxon>
        <taxon>Oscillatoriophycideae</taxon>
        <taxon>Oscillatoriales</taxon>
        <taxon>Microcoleaceae</taxon>
        <taxon>Microcoleus</taxon>
        <taxon>Microcoleus asticus</taxon>
    </lineage>
</organism>
<dbReference type="SUPFAM" id="SSF50118">
    <property type="entry name" value="Cell growth inhibitor/plasmid maintenance toxic component"/>
    <property type="match status" value="1"/>
</dbReference>
<reference evidence="3 4" key="1">
    <citation type="journal article" date="2020" name="Sci. Rep.">
        <title>A novel cyanobacterial geosmin producer, revising GeoA distribution and dispersion patterns in Bacteria.</title>
        <authorList>
            <person name="Churro C."/>
            <person name="Semedo-Aguiar A.P."/>
            <person name="Silva A.D."/>
            <person name="Pereira-Leal J.B."/>
            <person name="Leite R.B."/>
        </authorList>
    </citation>
    <scope>NUCLEOTIDE SEQUENCE [LARGE SCALE GENOMIC DNA]</scope>
    <source>
        <strain evidence="3 4">IPMA8</strain>
    </source>
</reference>
<evidence type="ECO:0000313" key="4">
    <source>
        <dbReference type="Proteomes" id="UP000702425"/>
    </source>
</evidence>
<gene>
    <name evidence="3" type="ORF">E5S67_00191</name>
</gene>
<protein>
    <recommendedName>
        <fullName evidence="5">Growth inhibitor</fullName>
    </recommendedName>
</protein>
<dbReference type="RefSeq" id="WP_015175657.1">
    <property type="nucleotide sequence ID" value="NZ_CAWPPK010000112.1"/>
</dbReference>
<dbReference type="InterPro" id="IPR011067">
    <property type="entry name" value="Plasmid_toxin/cell-grow_inhib"/>
</dbReference>
<dbReference type="EMBL" id="SRRZ01000002">
    <property type="protein sequence ID" value="NQE32477.1"/>
    <property type="molecule type" value="Genomic_DNA"/>
</dbReference>
<accession>A0ABX2CS22</accession>
<evidence type="ECO:0000256" key="2">
    <source>
        <dbReference type="ARBA" id="ARBA00022649"/>
    </source>
</evidence>
<evidence type="ECO:0008006" key="5">
    <source>
        <dbReference type="Google" id="ProtNLM"/>
    </source>
</evidence>
<keyword evidence="4" id="KW-1185">Reference proteome</keyword>
<dbReference type="Proteomes" id="UP000702425">
    <property type="component" value="Unassembled WGS sequence"/>
</dbReference>
<comment type="caution">
    <text evidence="3">The sequence shown here is derived from an EMBL/GenBank/DDBJ whole genome shotgun (WGS) entry which is preliminary data.</text>
</comment>
<dbReference type="Gene3D" id="2.30.30.110">
    <property type="match status" value="1"/>
</dbReference>
<sequence length="109" mass="12446">MPNYQSGEVLLLALPFADVTTSKLRPVLVLLDAGDEDIVVARVTSQTTRTVFDVEIVEWEQAGLLRSSVVRLHKVNTIEKRLVNRRLGILTASDWTQVRERIQQIWYSI</sequence>
<comment type="similarity">
    <text evidence="1">Belongs to the PemK/MazF family.</text>
</comment>
<keyword evidence="2" id="KW-1277">Toxin-antitoxin system</keyword>